<feature type="domain" description="Protein Lines C-terminal" evidence="2">
    <location>
        <begin position="280"/>
        <end position="316"/>
    </location>
</feature>
<evidence type="ECO:0000313" key="5">
    <source>
        <dbReference type="Proteomes" id="UP000234681"/>
    </source>
</evidence>
<dbReference type="Pfam" id="PF14695">
    <property type="entry name" value="LINES_C"/>
    <property type="match status" value="1"/>
</dbReference>
<dbReference type="Proteomes" id="UP000234681">
    <property type="component" value="Chromosome 1"/>
</dbReference>
<evidence type="ECO:0000313" key="4">
    <source>
        <dbReference type="EMBL" id="EDM08438.1"/>
    </source>
</evidence>
<evidence type="ECO:0000256" key="1">
    <source>
        <dbReference type="SAM" id="MobiDB-lite"/>
    </source>
</evidence>
<reference evidence="3" key="2">
    <citation type="submission" date="2005-07" db="EMBL/GenBank/DDBJ databases">
        <authorList>
            <person name="Mural R.J."/>
            <person name="Li P.W."/>
            <person name="Adams M.D."/>
            <person name="Amanatides P.G."/>
            <person name="Baden-Tillson H."/>
            <person name="Barnstead M."/>
            <person name="Chin S.H."/>
            <person name="Dew I."/>
            <person name="Evans C.A."/>
            <person name="Ferriera S."/>
            <person name="Flanigan M."/>
            <person name="Fosler C."/>
            <person name="Glodek A."/>
            <person name="Gu Z."/>
            <person name="Holt R.A."/>
            <person name="Jennings D."/>
            <person name="Kraft C.L."/>
            <person name="Lu F."/>
            <person name="Nguyen T."/>
            <person name="Nusskern D.R."/>
            <person name="Pfannkoch C.M."/>
            <person name="Sitter C."/>
            <person name="Sutton G.G."/>
            <person name="Venter J.C."/>
            <person name="Wang Z."/>
            <person name="Woodage T."/>
            <person name="Zheng X.H."/>
            <person name="Zhong F."/>
        </authorList>
    </citation>
    <scope>NUCLEOTIDE SEQUENCE</scope>
    <source>
        <strain evidence="3">BN</strain>
        <strain evidence="5">BN, Sprague-Dawley</strain>
    </source>
</reference>
<feature type="compositionally biased region" description="Basic and acidic residues" evidence="1">
    <location>
        <begin position="246"/>
        <end position="255"/>
    </location>
</feature>
<sequence length="321" mass="35415">MRYIVEIKMESVQEILDHLYRKVLLGATLEDDLHGYIVYLNPDLSEQAVCTASSVARSDVRDVLDGMAGQHGVSILPEAQECSRRQLQTGRAWEVTLLQLTLIDMVLSRVLSAETESRAKAGYRELTEFFAAMESQCGVSVHDPFPLPAHGTSTSYTAPHAPVGENACPWIPWAADASSEPQSQPKETHPVPTNGPPSRTPQSLVDYDSSEPSDEEATDEPLANSKQTSLCQEMPGEIQDLPRTCKGKERSREPQARPLLSAEPNSPFSDDGGVAPFLRTVRCLEELQRAIYRLQEKNLFPYNPAALLKLLKGVEAKCDNV</sequence>
<dbReference type="EMBL" id="CH473980">
    <property type="protein sequence ID" value="EDM08436.1"/>
    <property type="molecule type" value="Genomic_DNA"/>
</dbReference>
<accession>A6JBQ9</accession>
<feature type="region of interest" description="Disordered" evidence="1">
    <location>
        <begin position="176"/>
        <end position="268"/>
    </location>
</feature>
<reference evidence="5" key="3">
    <citation type="submission" date="2005-09" db="EMBL/GenBank/DDBJ databases">
        <authorList>
            <person name="Mural R.J."/>
            <person name="Li P.W."/>
            <person name="Adams M.D."/>
            <person name="Amanatides P.G."/>
            <person name="Baden-Tillson H."/>
            <person name="Barnstead M."/>
            <person name="Chin S.H."/>
            <person name="Dew I."/>
            <person name="Evans C.A."/>
            <person name="Ferriera S."/>
            <person name="Flanigan M."/>
            <person name="Fosler C."/>
            <person name="Glodek A."/>
            <person name="Gu Z."/>
            <person name="Holt R.A."/>
            <person name="Jennings D."/>
            <person name="Kraft C.L."/>
            <person name="Lu F."/>
            <person name="Nguyen T."/>
            <person name="Nusskern D.R."/>
            <person name="Pfannkoch C.M."/>
            <person name="Sitter C."/>
            <person name="Sutton G.G."/>
            <person name="Venter J.C."/>
            <person name="Wang Z."/>
            <person name="Woodage T."/>
            <person name="Zheng X.H."/>
            <person name="Zhong F."/>
        </authorList>
    </citation>
    <scope>NUCLEOTIDE SEQUENCE [LARGE SCALE GENOMIC DNA]</scope>
    <source>
        <strain evidence="4">BN</strain>
        <strain evidence="5">BN, Sprague-Dawley</strain>
    </source>
</reference>
<feature type="compositionally biased region" description="Acidic residues" evidence="1">
    <location>
        <begin position="208"/>
        <end position="219"/>
    </location>
</feature>
<dbReference type="EMBL" id="CH473980">
    <property type="protein sequence ID" value="EDM08438.1"/>
    <property type="molecule type" value="Genomic_DNA"/>
</dbReference>
<dbReference type="InterPro" id="IPR029415">
    <property type="entry name" value="Lines_C"/>
</dbReference>
<organism evidence="3 5">
    <name type="scientific">Rattus norvegicus</name>
    <name type="common">Rat</name>
    <dbReference type="NCBI Taxonomy" id="10116"/>
    <lineage>
        <taxon>Eukaryota</taxon>
        <taxon>Metazoa</taxon>
        <taxon>Chordata</taxon>
        <taxon>Craniata</taxon>
        <taxon>Vertebrata</taxon>
        <taxon>Euteleostomi</taxon>
        <taxon>Mammalia</taxon>
        <taxon>Eutheria</taxon>
        <taxon>Euarchontoglires</taxon>
        <taxon>Glires</taxon>
        <taxon>Rodentia</taxon>
        <taxon>Myomorpha</taxon>
        <taxon>Muroidea</taxon>
        <taxon>Muridae</taxon>
        <taxon>Murinae</taxon>
        <taxon>Rattus</taxon>
    </lineage>
</organism>
<dbReference type="PANTHER" id="PTHR16057">
    <property type="entry name" value="WINS1, 2 PROTEIN"/>
    <property type="match status" value="1"/>
</dbReference>
<dbReference type="InterPro" id="IPR024875">
    <property type="entry name" value="Protein_Lines"/>
</dbReference>
<reference evidence="3" key="1">
    <citation type="journal article" date="2005" name="Genome Res.">
        <title>Gene and alternative splicing annotation with AIR.</title>
        <authorList>
            <person name="Florea L."/>
            <person name="Di Francesco V."/>
            <person name="Miller J."/>
            <person name="Turner R."/>
            <person name="Yao A."/>
            <person name="Harris M."/>
            <person name="Walenz B."/>
            <person name="Mobarry C."/>
            <person name="Merkulov G.V."/>
            <person name="Charlab R."/>
            <person name="Dew I."/>
            <person name="Deng Z."/>
            <person name="Istrail S."/>
            <person name="Li P."/>
            <person name="Sutton G."/>
        </authorList>
    </citation>
    <scope>NUCLEOTIDE SEQUENCE</scope>
    <source>
        <strain evidence="3">BN</strain>
    </source>
</reference>
<protein>
    <submittedName>
        <fullName evidence="3">Lines homolog 2 (Drosophila) (Predicted), isoform CRA_a</fullName>
    </submittedName>
</protein>
<name>A6JBQ9_RAT</name>
<gene>
    <name evidence="3" type="primary">Lins2_predicted</name>
    <name evidence="3" type="ORF">rCG_24807</name>
</gene>
<dbReference type="PANTHER" id="PTHR16057:SF1">
    <property type="entry name" value="PROTEIN LINES HOMOLOG 1"/>
    <property type="match status" value="1"/>
</dbReference>
<evidence type="ECO:0000259" key="2">
    <source>
        <dbReference type="Pfam" id="PF14695"/>
    </source>
</evidence>
<proteinExistence type="predicted"/>
<evidence type="ECO:0000313" key="3">
    <source>
        <dbReference type="EMBL" id="EDM08436.1"/>
    </source>
</evidence>
<dbReference type="AlphaFoldDB" id="A6JBQ9"/>